<sequence length="134" mass="15097">MMDAAYQARRAGAVGGDEGLTADDLLWNWARWTWSGAAVGNMAHVIHEGDDVRPINERHAQAVEALHATLPWHERMVVIAEYPQKHGRFAMQAGAARRQAARAWIFEMTGVHLSDTDYKLYLGLFKDEVGRKVR</sequence>
<name>A0A484RX63_9ZZZZ</name>
<organism evidence="1">
    <name type="scientific">plant metagenome</name>
    <dbReference type="NCBI Taxonomy" id="1297885"/>
    <lineage>
        <taxon>unclassified sequences</taxon>
        <taxon>metagenomes</taxon>
        <taxon>organismal metagenomes</taxon>
    </lineage>
</organism>
<reference evidence="1" key="1">
    <citation type="submission" date="2019-03" db="EMBL/GenBank/DDBJ databases">
        <authorList>
            <person name="Danneels B."/>
        </authorList>
    </citation>
    <scope>NUCLEOTIDE SEQUENCE</scope>
</reference>
<protein>
    <submittedName>
        <fullName evidence="1">Phage protein</fullName>
    </submittedName>
</protein>
<evidence type="ECO:0000313" key="1">
    <source>
        <dbReference type="EMBL" id="VFR54633.1"/>
    </source>
</evidence>
<accession>A0A484RX63</accession>
<dbReference type="EMBL" id="CAADII010000030">
    <property type="protein sequence ID" value="VFR54633.1"/>
    <property type="molecule type" value="Genomic_DNA"/>
</dbReference>
<proteinExistence type="predicted"/>
<gene>
    <name evidence="1" type="ORF">BRI6_3172</name>
</gene>
<dbReference type="AlphaFoldDB" id="A0A484RX63"/>